<dbReference type="OrthoDB" id="92254at2"/>
<feature type="chain" id="PRO_5032422734" evidence="3">
    <location>
        <begin position="34"/>
        <end position="714"/>
    </location>
</feature>
<dbReference type="InterPro" id="IPR037061">
    <property type="entry name" value="Lytic_TGlycoase_superhlx_L_sf"/>
</dbReference>
<evidence type="ECO:0000259" key="4">
    <source>
        <dbReference type="Pfam" id="PF01464"/>
    </source>
</evidence>
<feature type="signal peptide" evidence="3">
    <location>
        <begin position="1"/>
        <end position="33"/>
    </location>
</feature>
<dbReference type="InterPro" id="IPR023346">
    <property type="entry name" value="Lysozyme-like_dom_sf"/>
</dbReference>
<evidence type="ECO:0000313" key="6">
    <source>
        <dbReference type="EMBL" id="NYT38089.1"/>
    </source>
</evidence>
<evidence type="ECO:0000313" key="7">
    <source>
        <dbReference type="Proteomes" id="UP000580517"/>
    </source>
</evidence>
<keyword evidence="2 3" id="KW-0732">Signal</keyword>
<dbReference type="SUPFAM" id="SSF53955">
    <property type="entry name" value="Lysozyme-like"/>
    <property type="match status" value="1"/>
</dbReference>
<dbReference type="Proteomes" id="UP000580517">
    <property type="component" value="Unassembled WGS sequence"/>
</dbReference>
<dbReference type="CDD" id="cd13401">
    <property type="entry name" value="Slt70-like"/>
    <property type="match status" value="1"/>
</dbReference>
<evidence type="ECO:0000256" key="1">
    <source>
        <dbReference type="ARBA" id="ARBA00007734"/>
    </source>
</evidence>
<dbReference type="PANTHER" id="PTHR37423">
    <property type="entry name" value="SOLUBLE LYTIC MUREIN TRANSGLYCOSYLASE-RELATED"/>
    <property type="match status" value="1"/>
</dbReference>
<reference evidence="6 7" key="1">
    <citation type="submission" date="2020-07" db="EMBL/GenBank/DDBJ databases">
        <title>Taxonomic revisions and descriptions of new bacterial species based on genomic comparisons in the high-G+C-content subgroup of the family Alcaligenaceae.</title>
        <authorList>
            <person name="Szabo A."/>
            <person name="Felfoldi T."/>
        </authorList>
    </citation>
    <scope>NUCLEOTIDE SEQUENCE [LARGE SCALE GENOMIC DNA]</scope>
    <source>
        <strain evidence="6 7">DSM 25264</strain>
    </source>
</reference>
<gene>
    <name evidence="6" type="ORF">H0A68_14470</name>
</gene>
<comment type="caution">
    <text evidence="6">The sequence shown here is derived from an EMBL/GenBank/DDBJ whole genome shotgun (WGS) entry which is preliminary data.</text>
</comment>
<dbReference type="GO" id="GO:0042597">
    <property type="term" value="C:periplasmic space"/>
    <property type="evidence" value="ECO:0007669"/>
    <property type="project" value="InterPro"/>
</dbReference>
<feature type="domain" description="Transglycosylase SLT" evidence="4">
    <location>
        <begin position="553"/>
        <end position="652"/>
    </location>
</feature>
<accession>A0A853FDW6</accession>
<dbReference type="Gene3D" id="1.10.530.10">
    <property type="match status" value="1"/>
</dbReference>
<dbReference type="Gene3D" id="1.25.20.10">
    <property type="entry name" value="Bacterial muramidases"/>
    <property type="match status" value="1"/>
</dbReference>
<dbReference type="SUPFAM" id="SSF48435">
    <property type="entry name" value="Bacterial muramidases"/>
    <property type="match status" value="1"/>
</dbReference>
<evidence type="ECO:0000259" key="5">
    <source>
        <dbReference type="Pfam" id="PF14718"/>
    </source>
</evidence>
<evidence type="ECO:0000256" key="2">
    <source>
        <dbReference type="ARBA" id="ARBA00022729"/>
    </source>
</evidence>
<protein>
    <submittedName>
        <fullName evidence="6">Lytic transglycosylase domain-containing protein</fullName>
    </submittedName>
</protein>
<dbReference type="InterPro" id="IPR008939">
    <property type="entry name" value="Lytic_TGlycosylase_superhlx_U"/>
</dbReference>
<dbReference type="InterPro" id="IPR012289">
    <property type="entry name" value="Lytic_TGlycosylase_superhlx_L"/>
</dbReference>
<dbReference type="EMBL" id="JACCEW010000004">
    <property type="protein sequence ID" value="NYT38089.1"/>
    <property type="molecule type" value="Genomic_DNA"/>
</dbReference>
<dbReference type="Gene3D" id="1.10.1240.20">
    <property type="entry name" value="Lytic transglycosylase, superhelical linker domain"/>
    <property type="match status" value="1"/>
</dbReference>
<feature type="domain" description="Lytic transglycosylase superhelical linker" evidence="5">
    <location>
        <begin position="468"/>
        <end position="524"/>
    </location>
</feature>
<organism evidence="6 7">
    <name type="scientific">Allopusillimonas soli</name>
    <dbReference type="NCBI Taxonomy" id="659016"/>
    <lineage>
        <taxon>Bacteria</taxon>
        <taxon>Pseudomonadati</taxon>
        <taxon>Pseudomonadota</taxon>
        <taxon>Betaproteobacteria</taxon>
        <taxon>Burkholderiales</taxon>
        <taxon>Alcaligenaceae</taxon>
        <taxon>Allopusillimonas</taxon>
    </lineage>
</organism>
<dbReference type="GO" id="GO:0004553">
    <property type="term" value="F:hydrolase activity, hydrolyzing O-glycosyl compounds"/>
    <property type="evidence" value="ECO:0007669"/>
    <property type="project" value="InterPro"/>
</dbReference>
<evidence type="ECO:0000256" key="3">
    <source>
        <dbReference type="SAM" id="SignalP"/>
    </source>
</evidence>
<dbReference type="PROSITE" id="PS51257">
    <property type="entry name" value="PROKAR_LIPOPROTEIN"/>
    <property type="match status" value="1"/>
</dbReference>
<dbReference type="Pfam" id="PF01464">
    <property type="entry name" value="SLT"/>
    <property type="match status" value="1"/>
</dbReference>
<proteinExistence type="inferred from homology"/>
<dbReference type="AlphaFoldDB" id="A0A853FDW6"/>
<dbReference type="Pfam" id="PF14718">
    <property type="entry name" value="SLT_L"/>
    <property type="match status" value="1"/>
</dbReference>
<dbReference type="PANTHER" id="PTHR37423:SF5">
    <property type="entry name" value="SOLUBLE LYTIC MUREIN TRANSGLYCOSYLASE"/>
    <property type="match status" value="1"/>
</dbReference>
<dbReference type="InterPro" id="IPR008258">
    <property type="entry name" value="Transglycosylase_SLT_dom_1"/>
</dbReference>
<name>A0A853FDW6_9BURK</name>
<sequence>MSDVRQSARLELCAAAILSIALLGCSGPEPASAARTSDGVLAGGGQGVAASPGGAGALDMAGSMQVASLQAVAPVASDGAGKDETVKLITPPHARQALLEAYEAKKDKDWDQLQTVLQDAASDPVLGAYPEYWALHHALIDQNQSIPADRIRDFIQRNAGSYLADRLKGDWIITATREGNYALAASLAPLVNSNSSELCALLLAQHMTGQTVSASEALDTFKPNRDCWSMLDGLASAKVVGWDQLEPALREILETNKIGNARRMAALMFDGREMADFNAIMKNPKRWLSRQKKPEGRAQTELVTIALSRMAYGDDRIPNAGYVQAQWAGRLPKSNMEWVWSQFGLVAALNVELDAAKWYRRSGSGPMTDYNHAWRVRAELRQPTIDWKQVHGAILRMSDRQAAEPVWMYWDGRALAALGKQADAVRKYQAIAHELDFYGQLASEELGYTPSLPPAPRPVTQAELKEARANPGLQRAIAMFDLGWRPDAVYEWSYAIRGLNDRQLRAAAEVARQEHIYDRVVNTSLLTQGEIDFSQRFIAPFEGRVTAKARLINLDPAWVYGLIRQESRFIMNARSHVGASGLMQLMPATARWVAKKIGMVDFTLASVNDFETNTILGTNYLNMVLQDLNGSEVLATAGYNAGPRRPMQWRSKLAAPVEGAIFAETIPFTETRLYVKHVMSNATYYAMLFTGQPQSLKSRLGTVRPEPDRKVDLP</sequence>
<keyword evidence="7" id="KW-1185">Reference proteome</keyword>
<comment type="similarity">
    <text evidence="1">Belongs to the transglycosylase Slt family.</text>
</comment>